<dbReference type="Proteomes" id="UP000541558">
    <property type="component" value="Unassembled WGS sequence"/>
</dbReference>
<gene>
    <name evidence="2" type="ORF">D9611_014895</name>
</gene>
<protein>
    <submittedName>
        <fullName evidence="2">Uncharacterized protein</fullName>
    </submittedName>
</protein>
<organism evidence="2 3">
    <name type="scientific">Ephemerocybe angulata</name>
    <dbReference type="NCBI Taxonomy" id="980116"/>
    <lineage>
        <taxon>Eukaryota</taxon>
        <taxon>Fungi</taxon>
        <taxon>Dikarya</taxon>
        <taxon>Basidiomycota</taxon>
        <taxon>Agaricomycotina</taxon>
        <taxon>Agaricomycetes</taxon>
        <taxon>Agaricomycetidae</taxon>
        <taxon>Agaricales</taxon>
        <taxon>Agaricineae</taxon>
        <taxon>Psathyrellaceae</taxon>
        <taxon>Ephemerocybe</taxon>
    </lineage>
</organism>
<proteinExistence type="predicted"/>
<sequence>MRLNSILAPIPLAISLISSALASHHTTNTNSAREYYDIDDTSIFTRRDILAELTTRDLLSELSERLDVELERRFKWRCHKCNQEGTTAKDGSTLENLD</sequence>
<feature type="chain" id="PRO_5034626859" evidence="1">
    <location>
        <begin position="23"/>
        <end position="98"/>
    </location>
</feature>
<evidence type="ECO:0000313" key="2">
    <source>
        <dbReference type="EMBL" id="KAF5318219.1"/>
    </source>
</evidence>
<keyword evidence="1" id="KW-0732">Signal</keyword>
<feature type="signal peptide" evidence="1">
    <location>
        <begin position="1"/>
        <end position="22"/>
    </location>
</feature>
<accession>A0A8H5B7V3</accession>
<dbReference type="AlphaFoldDB" id="A0A8H5B7V3"/>
<evidence type="ECO:0000313" key="3">
    <source>
        <dbReference type="Proteomes" id="UP000541558"/>
    </source>
</evidence>
<name>A0A8H5B7V3_9AGAR</name>
<comment type="caution">
    <text evidence="2">The sequence shown here is derived from an EMBL/GenBank/DDBJ whole genome shotgun (WGS) entry which is preliminary data.</text>
</comment>
<evidence type="ECO:0000256" key="1">
    <source>
        <dbReference type="SAM" id="SignalP"/>
    </source>
</evidence>
<dbReference type="EMBL" id="JAACJK010000185">
    <property type="protein sequence ID" value="KAF5318219.1"/>
    <property type="molecule type" value="Genomic_DNA"/>
</dbReference>
<keyword evidence="3" id="KW-1185">Reference proteome</keyword>
<reference evidence="2 3" key="1">
    <citation type="journal article" date="2020" name="ISME J.">
        <title>Uncovering the hidden diversity of litter-decomposition mechanisms in mushroom-forming fungi.</title>
        <authorList>
            <person name="Floudas D."/>
            <person name="Bentzer J."/>
            <person name="Ahren D."/>
            <person name="Johansson T."/>
            <person name="Persson P."/>
            <person name="Tunlid A."/>
        </authorList>
    </citation>
    <scope>NUCLEOTIDE SEQUENCE [LARGE SCALE GENOMIC DNA]</scope>
    <source>
        <strain evidence="2 3">CBS 175.51</strain>
    </source>
</reference>